<reference evidence="2 3" key="1">
    <citation type="submission" date="2019-01" db="EMBL/GenBank/DDBJ databases">
        <authorList>
            <person name="Chen W.-M."/>
        </authorList>
    </citation>
    <scope>NUCLEOTIDE SEQUENCE [LARGE SCALE GENOMIC DNA]</scope>
    <source>
        <strain evidence="2 3">ICH-3</strain>
    </source>
</reference>
<dbReference type="Pfam" id="PF16137">
    <property type="entry name" value="DUF4845"/>
    <property type="match status" value="1"/>
</dbReference>
<evidence type="ECO:0000313" key="2">
    <source>
        <dbReference type="EMBL" id="RVT49433.1"/>
    </source>
</evidence>
<proteinExistence type="predicted"/>
<dbReference type="RefSeq" id="WP_128200184.1">
    <property type="nucleotide sequence ID" value="NZ_SACT01000008.1"/>
</dbReference>
<comment type="caution">
    <text evidence="2">The sequence shown here is derived from an EMBL/GenBank/DDBJ whole genome shotgun (WGS) entry which is preliminary data.</text>
</comment>
<organism evidence="2 3">
    <name type="scientific">Rubrivivax albus</name>
    <dbReference type="NCBI Taxonomy" id="2499835"/>
    <lineage>
        <taxon>Bacteria</taxon>
        <taxon>Pseudomonadati</taxon>
        <taxon>Pseudomonadota</taxon>
        <taxon>Betaproteobacteria</taxon>
        <taxon>Burkholderiales</taxon>
        <taxon>Sphaerotilaceae</taxon>
        <taxon>Rubrivivax</taxon>
    </lineage>
</organism>
<protein>
    <submittedName>
        <fullName evidence="2">DUF4845 domain-containing protein</fullName>
    </submittedName>
</protein>
<keyword evidence="3" id="KW-1185">Reference proteome</keyword>
<gene>
    <name evidence="2" type="ORF">ENE75_20400</name>
</gene>
<accession>A0A437JRF4</accession>
<dbReference type="InterPro" id="IPR032314">
    <property type="entry name" value="DUF4845"/>
</dbReference>
<name>A0A437JRF4_9BURK</name>
<evidence type="ECO:0000313" key="3">
    <source>
        <dbReference type="Proteomes" id="UP000288178"/>
    </source>
</evidence>
<dbReference type="EMBL" id="SACT01000008">
    <property type="protein sequence ID" value="RVT49433.1"/>
    <property type="molecule type" value="Genomic_DNA"/>
</dbReference>
<keyword evidence="1" id="KW-1133">Transmembrane helix</keyword>
<dbReference type="Proteomes" id="UP000288178">
    <property type="component" value="Unassembled WGS sequence"/>
</dbReference>
<dbReference type="OrthoDB" id="9133279at2"/>
<keyword evidence="1" id="KW-0472">Membrane</keyword>
<dbReference type="AlphaFoldDB" id="A0A437JRF4"/>
<sequence length="126" mass="14209">MTRRTPSTSHRRHQRGVSLFGLLFWAIVVGFFGYLAVVVFPTVNEYFTIKRAVDKIAAEAPATVPEVRAAFERQRAIEYSISSIGSNDLEITKENDRLVIGFAYEKEIPIVGPVYLLLKYEGRSGQ</sequence>
<feature type="transmembrane region" description="Helical" evidence="1">
    <location>
        <begin position="20"/>
        <end position="40"/>
    </location>
</feature>
<evidence type="ECO:0000256" key="1">
    <source>
        <dbReference type="SAM" id="Phobius"/>
    </source>
</evidence>
<keyword evidence="1" id="KW-0812">Transmembrane</keyword>